<dbReference type="InterPro" id="IPR010982">
    <property type="entry name" value="Lambda_DNA-bd_dom_sf"/>
</dbReference>
<name>A0A8J3ZLL2_9ACTN</name>
<dbReference type="SUPFAM" id="SSF47413">
    <property type="entry name" value="lambda repressor-like DNA-binding domains"/>
    <property type="match status" value="1"/>
</dbReference>
<dbReference type="PROSITE" id="PS00356">
    <property type="entry name" value="HTH_LACI_1"/>
    <property type="match status" value="1"/>
</dbReference>
<proteinExistence type="predicted"/>
<keyword evidence="2" id="KW-0238">DNA-binding</keyword>
<keyword evidence="7" id="KW-1185">Reference proteome</keyword>
<dbReference type="InterPro" id="IPR028082">
    <property type="entry name" value="Peripla_BP_I"/>
</dbReference>
<dbReference type="Pfam" id="PF00356">
    <property type="entry name" value="LacI"/>
    <property type="match status" value="1"/>
</dbReference>
<evidence type="ECO:0000313" key="7">
    <source>
        <dbReference type="Proteomes" id="UP000612585"/>
    </source>
</evidence>
<organism evidence="6 7">
    <name type="scientific">Virgisporangium aurantiacum</name>
    <dbReference type="NCBI Taxonomy" id="175570"/>
    <lineage>
        <taxon>Bacteria</taxon>
        <taxon>Bacillati</taxon>
        <taxon>Actinomycetota</taxon>
        <taxon>Actinomycetes</taxon>
        <taxon>Micromonosporales</taxon>
        <taxon>Micromonosporaceae</taxon>
        <taxon>Virgisporangium</taxon>
    </lineage>
</organism>
<dbReference type="Pfam" id="PF13377">
    <property type="entry name" value="Peripla_BP_3"/>
    <property type="match status" value="1"/>
</dbReference>
<keyword evidence="3" id="KW-0804">Transcription</keyword>
<dbReference type="AlphaFoldDB" id="A0A8J3ZLL2"/>
<dbReference type="PANTHER" id="PTHR30146">
    <property type="entry name" value="LACI-RELATED TRANSCRIPTIONAL REPRESSOR"/>
    <property type="match status" value="1"/>
</dbReference>
<dbReference type="InterPro" id="IPR046335">
    <property type="entry name" value="LacI/GalR-like_sensor"/>
</dbReference>
<dbReference type="GO" id="GO:0000976">
    <property type="term" value="F:transcription cis-regulatory region binding"/>
    <property type="evidence" value="ECO:0007669"/>
    <property type="project" value="TreeGrafter"/>
</dbReference>
<sequence length="381" mass="40723">MRASGCYPPRMSPRARRPIVTMRDIAVEAAVSQSTVSRVLNDAPTTVPIAPDTRERVMEAAQRLGYRPNPLARGLRGAPTNLIGAVVRDFSDPFYAGAVEALVVESMAHGYNVVFGHVHGRHDEVAALTTVLETRHTDAIVVLGDMQAHPQFQEDLRHAHVPVVALWPGTSPIEYPTVDADDRAGIRAGLDHLVSLGHKRIAFVGAELPGDYRVRDEAYVEFMRERFGGTPAGYLQRCPNTLAGGDAVLRALLGLPEPPTAVATSTDLVAIGALHAAYTLGVTVPDKLSVVGFDDILIATHTVPALTTLRMPISAIVKHAIARAVALVRDPTTAEPGVDRFEPTLIVRDSTAAAPEPISPPRSSGRTRSTAAATGRRARKG</sequence>
<feature type="compositionally biased region" description="Low complexity" evidence="4">
    <location>
        <begin position="361"/>
        <end position="375"/>
    </location>
</feature>
<dbReference type="SUPFAM" id="SSF53822">
    <property type="entry name" value="Periplasmic binding protein-like I"/>
    <property type="match status" value="1"/>
</dbReference>
<evidence type="ECO:0000259" key="5">
    <source>
        <dbReference type="PROSITE" id="PS50932"/>
    </source>
</evidence>
<dbReference type="PROSITE" id="PS50932">
    <property type="entry name" value="HTH_LACI_2"/>
    <property type="match status" value="1"/>
</dbReference>
<dbReference type="SMART" id="SM00354">
    <property type="entry name" value="HTH_LACI"/>
    <property type="match status" value="1"/>
</dbReference>
<gene>
    <name evidence="6" type="ORF">Vau01_117760</name>
</gene>
<evidence type="ECO:0000256" key="2">
    <source>
        <dbReference type="ARBA" id="ARBA00023125"/>
    </source>
</evidence>
<feature type="domain" description="HTH lacI-type" evidence="5">
    <location>
        <begin position="20"/>
        <end position="77"/>
    </location>
</feature>
<dbReference type="Proteomes" id="UP000612585">
    <property type="component" value="Unassembled WGS sequence"/>
</dbReference>
<dbReference type="PANTHER" id="PTHR30146:SF153">
    <property type="entry name" value="LACTOSE OPERON REPRESSOR"/>
    <property type="match status" value="1"/>
</dbReference>
<evidence type="ECO:0000256" key="4">
    <source>
        <dbReference type="SAM" id="MobiDB-lite"/>
    </source>
</evidence>
<dbReference type="EMBL" id="BOPG01000112">
    <property type="protein sequence ID" value="GIJ64260.1"/>
    <property type="molecule type" value="Genomic_DNA"/>
</dbReference>
<evidence type="ECO:0000256" key="1">
    <source>
        <dbReference type="ARBA" id="ARBA00023015"/>
    </source>
</evidence>
<dbReference type="Gene3D" id="1.10.260.40">
    <property type="entry name" value="lambda repressor-like DNA-binding domains"/>
    <property type="match status" value="1"/>
</dbReference>
<feature type="region of interest" description="Disordered" evidence="4">
    <location>
        <begin position="346"/>
        <end position="381"/>
    </location>
</feature>
<reference evidence="6" key="1">
    <citation type="submission" date="2021-01" db="EMBL/GenBank/DDBJ databases">
        <title>Whole genome shotgun sequence of Virgisporangium aurantiacum NBRC 16421.</title>
        <authorList>
            <person name="Komaki H."/>
            <person name="Tamura T."/>
        </authorList>
    </citation>
    <scope>NUCLEOTIDE SEQUENCE</scope>
    <source>
        <strain evidence="6">NBRC 16421</strain>
    </source>
</reference>
<dbReference type="GO" id="GO:0003700">
    <property type="term" value="F:DNA-binding transcription factor activity"/>
    <property type="evidence" value="ECO:0007669"/>
    <property type="project" value="TreeGrafter"/>
</dbReference>
<evidence type="ECO:0000313" key="6">
    <source>
        <dbReference type="EMBL" id="GIJ64260.1"/>
    </source>
</evidence>
<protein>
    <submittedName>
        <fullName evidence="6">LacI family transcriptional regulator</fullName>
    </submittedName>
</protein>
<dbReference type="Gene3D" id="3.40.50.2300">
    <property type="match status" value="2"/>
</dbReference>
<dbReference type="InterPro" id="IPR000843">
    <property type="entry name" value="HTH_LacI"/>
</dbReference>
<comment type="caution">
    <text evidence="6">The sequence shown here is derived from an EMBL/GenBank/DDBJ whole genome shotgun (WGS) entry which is preliminary data.</text>
</comment>
<keyword evidence="1" id="KW-0805">Transcription regulation</keyword>
<dbReference type="CDD" id="cd01392">
    <property type="entry name" value="HTH_LacI"/>
    <property type="match status" value="1"/>
</dbReference>
<evidence type="ECO:0000256" key="3">
    <source>
        <dbReference type="ARBA" id="ARBA00023163"/>
    </source>
</evidence>
<accession>A0A8J3ZLL2</accession>
<dbReference type="CDD" id="cd06267">
    <property type="entry name" value="PBP1_LacI_sugar_binding-like"/>
    <property type="match status" value="1"/>
</dbReference>